<dbReference type="PANTHER" id="PTHR30537:SF5">
    <property type="entry name" value="HTH-TYPE TRANSCRIPTIONAL ACTIVATOR TTDR-RELATED"/>
    <property type="match status" value="1"/>
</dbReference>
<evidence type="ECO:0000256" key="4">
    <source>
        <dbReference type="ARBA" id="ARBA00023163"/>
    </source>
</evidence>
<evidence type="ECO:0000256" key="1">
    <source>
        <dbReference type="ARBA" id="ARBA00009437"/>
    </source>
</evidence>
<dbReference type="Proteomes" id="UP000177515">
    <property type="component" value="Chromosome 1"/>
</dbReference>
<organism evidence="6 7">
    <name type="scientific">Cupriavidus malaysiensis</name>
    <dbReference type="NCBI Taxonomy" id="367825"/>
    <lineage>
        <taxon>Bacteria</taxon>
        <taxon>Pseudomonadati</taxon>
        <taxon>Pseudomonadota</taxon>
        <taxon>Betaproteobacteria</taxon>
        <taxon>Burkholderiales</taxon>
        <taxon>Burkholderiaceae</taxon>
        <taxon>Cupriavidus</taxon>
    </lineage>
</organism>
<dbReference type="InterPro" id="IPR058163">
    <property type="entry name" value="LysR-type_TF_proteobact-type"/>
</dbReference>
<evidence type="ECO:0000256" key="2">
    <source>
        <dbReference type="ARBA" id="ARBA00023015"/>
    </source>
</evidence>
<dbReference type="InterPro" id="IPR005119">
    <property type="entry name" value="LysR_subst-bd"/>
</dbReference>
<evidence type="ECO:0000256" key="3">
    <source>
        <dbReference type="ARBA" id="ARBA00023125"/>
    </source>
</evidence>
<feature type="domain" description="HTH lysR-type" evidence="5">
    <location>
        <begin position="1"/>
        <end position="59"/>
    </location>
</feature>
<dbReference type="EMBL" id="CP017754">
    <property type="protein sequence ID" value="AOZ04575.1"/>
    <property type="molecule type" value="Genomic_DNA"/>
</dbReference>
<reference evidence="6 7" key="1">
    <citation type="submission" date="2016-10" db="EMBL/GenBank/DDBJ databases">
        <title>Complete genome sequences of three Cupriavidus strains isolated from various Malaysian environments.</title>
        <authorList>
            <person name="Abdullah A.A.-A."/>
            <person name="Shafie N.A.H."/>
            <person name="Lau N.S."/>
        </authorList>
    </citation>
    <scope>NUCLEOTIDE SEQUENCE [LARGE SCALE GENOMIC DNA]</scope>
    <source>
        <strain evidence="6 7">USMAA1020</strain>
    </source>
</reference>
<evidence type="ECO:0000313" key="6">
    <source>
        <dbReference type="EMBL" id="AOZ04575.1"/>
    </source>
</evidence>
<dbReference type="InterPro" id="IPR036390">
    <property type="entry name" value="WH_DNA-bd_sf"/>
</dbReference>
<dbReference type="Gene3D" id="3.40.190.290">
    <property type="match status" value="1"/>
</dbReference>
<comment type="similarity">
    <text evidence="1">Belongs to the LysR transcriptional regulatory family.</text>
</comment>
<accession>A0ABN4TI45</accession>
<dbReference type="Pfam" id="PF03466">
    <property type="entry name" value="LysR_substrate"/>
    <property type="match status" value="1"/>
</dbReference>
<dbReference type="InterPro" id="IPR000847">
    <property type="entry name" value="LysR_HTH_N"/>
</dbReference>
<proteinExistence type="inferred from homology"/>
<dbReference type="InterPro" id="IPR036388">
    <property type="entry name" value="WH-like_DNA-bd_sf"/>
</dbReference>
<dbReference type="PANTHER" id="PTHR30537">
    <property type="entry name" value="HTH-TYPE TRANSCRIPTIONAL REGULATOR"/>
    <property type="match status" value="1"/>
</dbReference>
<keyword evidence="4" id="KW-0804">Transcription</keyword>
<keyword evidence="7" id="KW-1185">Reference proteome</keyword>
<keyword evidence="3" id="KW-0238">DNA-binding</keyword>
<evidence type="ECO:0000313" key="7">
    <source>
        <dbReference type="Proteomes" id="UP000177515"/>
    </source>
</evidence>
<sequence length="298" mass="33112">MDRLQSMRVFAKVVELGSFARAAQQLEMSNAVVTRYVADLESHLGTRLLNRTTRSLSLTDAGESYLQRCQQILEDVDEAESLVTARSQSLSGTLRLVAPVMFGLHLLPEMLARFQKQYPDMVFDVLLSDRIVDIVEEGRDIGIVLSDLGLGSHLVARPLLSAEIILCASPGYLRQHPPLRNAQDLANHRCILLRLPNVAHEWTLSGPEGEVTVPIRPGLLCSNAELAHQAALADMGVAMLSSYLARPNVEAGRLTHILPQYQLPRRDVSVVYPSRKFLPTKVRAFIDFLLSEGENRRA</sequence>
<dbReference type="Pfam" id="PF00126">
    <property type="entry name" value="HTH_1"/>
    <property type="match status" value="1"/>
</dbReference>
<protein>
    <submittedName>
        <fullName evidence="6">LysR family transcriptional regulator</fullName>
    </submittedName>
</protein>
<dbReference type="SUPFAM" id="SSF53850">
    <property type="entry name" value="Periplasmic binding protein-like II"/>
    <property type="match status" value="1"/>
</dbReference>
<name>A0ABN4TI45_9BURK</name>
<dbReference type="CDD" id="cd08422">
    <property type="entry name" value="PBP2_CrgA_like"/>
    <property type="match status" value="1"/>
</dbReference>
<evidence type="ECO:0000259" key="5">
    <source>
        <dbReference type="PROSITE" id="PS50931"/>
    </source>
</evidence>
<dbReference type="RefSeq" id="WP_071010467.1">
    <property type="nucleotide sequence ID" value="NZ_CP017754.1"/>
</dbReference>
<dbReference type="SUPFAM" id="SSF46785">
    <property type="entry name" value="Winged helix' DNA-binding domain"/>
    <property type="match status" value="1"/>
</dbReference>
<keyword evidence="2" id="KW-0805">Transcription regulation</keyword>
<dbReference type="Gene3D" id="1.10.10.10">
    <property type="entry name" value="Winged helix-like DNA-binding domain superfamily/Winged helix DNA-binding domain"/>
    <property type="match status" value="1"/>
</dbReference>
<dbReference type="PROSITE" id="PS50931">
    <property type="entry name" value="HTH_LYSR"/>
    <property type="match status" value="1"/>
</dbReference>
<gene>
    <name evidence="6" type="ORF">BKK80_00990</name>
</gene>